<dbReference type="GO" id="GO:0016020">
    <property type="term" value="C:membrane"/>
    <property type="evidence" value="ECO:0007669"/>
    <property type="project" value="UniProtKB-SubCell"/>
</dbReference>
<dbReference type="PANTHER" id="PTHR33048">
    <property type="entry name" value="PTH11-LIKE INTEGRAL MEMBRANE PROTEIN (AFU_ORTHOLOGUE AFUA_5G11245)"/>
    <property type="match status" value="1"/>
</dbReference>
<keyword evidence="9" id="KW-1185">Reference proteome</keyword>
<name>A0A1B7P430_9EURO</name>
<proteinExistence type="inferred from homology"/>
<protein>
    <recommendedName>
        <fullName evidence="7">Rhodopsin domain-containing protein</fullName>
    </recommendedName>
</protein>
<comment type="caution">
    <text evidence="8">The sequence shown here is derived from an EMBL/GenBank/DDBJ whole genome shotgun (WGS) entry which is preliminary data.</text>
</comment>
<dbReference type="InterPro" id="IPR049326">
    <property type="entry name" value="Rhodopsin_dom_fungi"/>
</dbReference>
<keyword evidence="3 6" id="KW-1133">Transmembrane helix</keyword>
<reference evidence="8 9" key="1">
    <citation type="submission" date="2015-07" db="EMBL/GenBank/DDBJ databases">
        <title>Emmonsia species relationships and genome sequence.</title>
        <authorList>
            <person name="Cuomo C.A."/>
            <person name="Schwartz I.S."/>
            <person name="Kenyon C."/>
            <person name="de Hoog G.S."/>
            <person name="Govender N.P."/>
            <person name="Botha A."/>
            <person name="Moreno L."/>
            <person name="de Vries M."/>
            <person name="Munoz J.F."/>
            <person name="Stielow J.B."/>
        </authorList>
    </citation>
    <scope>NUCLEOTIDE SEQUENCE [LARGE SCALE GENOMIC DNA]</scope>
    <source>
        <strain evidence="8 9">CBS 136260</strain>
    </source>
</reference>
<evidence type="ECO:0000313" key="8">
    <source>
        <dbReference type="EMBL" id="OAX83786.1"/>
    </source>
</evidence>
<sequence length="355" mass="40754">MRSPPREVMATWPKPNYVNPEYQGPLMPIIGILFVCLSIIVLALRLWVRVHMKKSAGLDDWLMLATMPFIIAITVSTILGTHFGWGIHIWDNKPEWSEPSRMTSWFSQLFFILIMTLVKLSILASYVRISAGKKNKFNRLSWAVLALVVAWGVSPHVPLSLTIYVILTSCRPLKNYWENMYDETCVDESSRILGATISNIITDLIVLILPIPTFWKLKLPIRERLVLITMMSLGLIAVAASIVRCWYMYVTTDLTYDVTWHGYTIWVWNAVEVNLAVICASIPTLRPFARKYFPRLGIKSTSPYRSGPQSDSQEHSGIYKAHTVHKRVEHSVSTEQLNRENNAYPMMPVKSYRRH</sequence>
<evidence type="ECO:0000256" key="2">
    <source>
        <dbReference type="ARBA" id="ARBA00022692"/>
    </source>
</evidence>
<evidence type="ECO:0000256" key="6">
    <source>
        <dbReference type="SAM" id="Phobius"/>
    </source>
</evidence>
<feature type="domain" description="Rhodopsin" evidence="7">
    <location>
        <begin position="44"/>
        <end position="290"/>
    </location>
</feature>
<dbReference type="OrthoDB" id="5329176at2759"/>
<dbReference type="AlphaFoldDB" id="A0A1B7P430"/>
<organism evidence="8 9">
    <name type="scientific">Emergomyces africanus</name>
    <dbReference type="NCBI Taxonomy" id="1955775"/>
    <lineage>
        <taxon>Eukaryota</taxon>
        <taxon>Fungi</taxon>
        <taxon>Dikarya</taxon>
        <taxon>Ascomycota</taxon>
        <taxon>Pezizomycotina</taxon>
        <taxon>Eurotiomycetes</taxon>
        <taxon>Eurotiomycetidae</taxon>
        <taxon>Onygenales</taxon>
        <taxon>Ajellomycetaceae</taxon>
        <taxon>Emergomyces</taxon>
    </lineage>
</organism>
<evidence type="ECO:0000256" key="1">
    <source>
        <dbReference type="ARBA" id="ARBA00004141"/>
    </source>
</evidence>
<comment type="subcellular location">
    <subcellularLocation>
        <location evidence="1">Membrane</location>
        <topology evidence="1">Multi-pass membrane protein</topology>
    </subcellularLocation>
</comment>
<feature type="transmembrane region" description="Helical" evidence="6">
    <location>
        <begin position="225"/>
        <end position="249"/>
    </location>
</feature>
<evidence type="ECO:0000256" key="5">
    <source>
        <dbReference type="ARBA" id="ARBA00038359"/>
    </source>
</evidence>
<dbReference type="STRING" id="1658172.A0A1B7P430"/>
<dbReference type="Pfam" id="PF20684">
    <property type="entry name" value="Fung_rhodopsin"/>
    <property type="match status" value="1"/>
</dbReference>
<feature type="transmembrane region" description="Helical" evidence="6">
    <location>
        <begin position="60"/>
        <end position="85"/>
    </location>
</feature>
<feature type="transmembrane region" description="Helical" evidence="6">
    <location>
        <begin position="265"/>
        <end position="285"/>
    </location>
</feature>
<comment type="similarity">
    <text evidence="5">Belongs to the SAT4 family.</text>
</comment>
<keyword evidence="4 6" id="KW-0472">Membrane</keyword>
<keyword evidence="2 6" id="KW-0812">Transmembrane</keyword>
<feature type="transmembrane region" description="Helical" evidence="6">
    <location>
        <begin position="26"/>
        <end position="48"/>
    </location>
</feature>
<feature type="transmembrane region" description="Helical" evidence="6">
    <location>
        <begin position="192"/>
        <end position="213"/>
    </location>
</feature>
<evidence type="ECO:0000256" key="4">
    <source>
        <dbReference type="ARBA" id="ARBA00023136"/>
    </source>
</evidence>
<evidence type="ECO:0000313" key="9">
    <source>
        <dbReference type="Proteomes" id="UP000091918"/>
    </source>
</evidence>
<accession>A0A1B7P430</accession>
<evidence type="ECO:0000259" key="7">
    <source>
        <dbReference type="Pfam" id="PF20684"/>
    </source>
</evidence>
<dbReference type="EMBL" id="LGUA01000135">
    <property type="protein sequence ID" value="OAX83786.1"/>
    <property type="molecule type" value="Genomic_DNA"/>
</dbReference>
<dbReference type="InterPro" id="IPR052337">
    <property type="entry name" value="SAT4-like"/>
</dbReference>
<feature type="transmembrane region" description="Helical" evidence="6">
    <location>
        <begin position="105"/>
        <end position="128"/>
    </location>
</feature>
<dbReference type="PANTHER" id="PTHR33048:SF129">
    <property type="entry name" value="INTEGRAL MEMBRANE PROTEIN-RELATED"/>
    <property type="match status" value="1"/>
</dbReference>
<gene>
    <name evidence="8" type="ORF">ACJ72_01842</name>
</gene>
<dbReference type="Proteomes" id="UP000091918">
    <property type="component" value="Unassembled WGS sequence"/>
</dbReference>
<feature type="transmembrane region" description="Helical" evidence="6">
    <location>
        <begin position="140"/>
        <end position="167"/>
    </location>
</feature>
<evidence type="ECO:0000256" key="3">
    <source>
        <dbReference type="ARBA" id="ARBA00022989"/>
    </source>
</evidence>